<dbReference type="EMBL" id="KZ819288">
    <property type="protein sequence ID" value="PWN99377.1"/>
    <property type="molecule type" value="Genomic_DNA"/>
</dbReference>
<name>A0A316ZC68_9BASI</name>
<sequence>MQSLQGSTASQRVWSRMPALGSRTRGSLTLRLSMQADAVWLAAVAPEAALVKSWLQHTAGDAGYPVPAAAMRQGVLRSRRVRRMMPSRRHASWRPLGADGGHPMPSAPSSTSGCVPQQEQDGEPGPLDRCMLASGARGPALGLRAGRAAPPATSRSASGGMCAGRARQA</sequence>
<protein>
    <submittedName>
        <fullName evidence="2">Uncharacterized protein</fullName>
    </submittedName>
</protein>
<dbReference type="GeneID" id="37267128"/>
<evidence type="ECO:0000313" key="2">
    <source>
        <dbReference type="EMBL" id="PWN99377.1"/>
    </source>
</evidence>
<dbReference type="RefSeq" id="XP_025599656.1">
    <property type="nucleotide sequence ID" value="XM_025739582.1"/>
</dbReference>
<evidence type="ECO:0000313" key="3">
    <source>
        <dbReference type="Proteomes" id="UP000245946"/>
    </source>
</evidence>
<dbReference type="Proteomes" id="UP000245946">
    <property type="component" value="Unassembled WGS sequence"/>
</dbReference>
<proteinExistence type="predicted"/>
<gene>
    <name evidence="2" type="ORF">FA09DRAFT_229237</name>
</gene>
<reference evidence="2 3" key="1">
    <citation type="journal article" date="2018" name="Mol. Biol. Evol.">
        <title>Broad Genomic Sampling Reveals a Smut Pathogenic Ancestry of the Fungal Clade Ustilaginomycotina.</title>
        <authorList>
            <person name="Kijpornyongpan T."/>
            <person name="Mondo S.J."/>
            <person name="Barry K."/>
            <person name="Sandor L."/>
            <person name="Lee J."/>
            <person name="Lipzen A."/>
            <person name="Pangilinan J."/>
            <person name="LaButti K."/>
            <person name="Hainaut M."/>
            <person name="Henrissat B."/>
            <person name="Grigoriev I.V."/>
            <person name="Spatafora J.W."/>
            <person name="Aime M.C."/>
        </authorList>
    </citation>
    <scope>NUCLEOTIDE SEQUENCE [LARGE SCALE GENOMIC DNA]</scope>
    <source>
        <strain evidence="2 3">MCA 4186</strain>
    </source>
</reference>
<accession>A0A316ZC68</accession>
<feature type="compositionally biased region" description="Polar residues" evidence="1">
    <location>
        <begin position="107"/>
        <end position="119"/>
    </location>
</feature>
<feature type="region of interest" description="Disordered" evidence="1">
    <location>
        <begin position="84"/>
        <end position="169"/>
    </location>
</feature>
<dbReference type="AlphaFoldDB" id="A0A316ZC68"/>
<organism evidence="2 3">
    <name type="scientific">Tilletiopsis washingtonensis</name>
    <dbReference type="NCBI Taxonomy" id="58919"/>
    <lineage>
        <taxon>Eukaryota</taxon>
        <taxon>Fungi</taxon>
        <taxon>Dikarya</taxon>
        <taxon>Basidiomycota</taxon>
        <taxon>Ustilaginomycotina</taxon>
        <taxon>Exobasidiomycetes</taxon>
        <taxon>Entylomatales</taxon>
        <taxon>Entylomatales incertae sedis</taxon>
        <taxon>Tilletiopsis</taxon>
    </lineage>
</organism>
<keyword evidence="3" id="KW-1185">Reference proteome</keyword>
<evidence type="ECO:0000256" key="1">
    <source>
        <dbReference type="SAM" id="MobiDB-lite"/>
    </source>
</evidence>
<feature type="compositionally biased region" description="Low complexity" evidence="1">
    <location>
        <begin position="132"/>
        <end position="160"/>
    </location>
</feature>